<protein>
    <submittedName>
        <fullName evidence="1">Uncharacterized protein</fullName>
    </submittedName>
</protein>
<dbReference type="AlphaFoldDB" id="A0A0E9R7Z8"/>
<proteinExistence type="predicted"/>
<reference evidence="1" key="2">
    <citation type="journal article" date="2015" name="Fish Shellfish Immunol.">
        <title>Early steps in the European eel (Anguilla anguilla)-Vibrio vulnificus interaction in the gills: Role of the RtxA13 toxin.</title>
        <authorList>
            <person name="Callol A."/>
            <person name="Pajuelo D."/>
            <person name="Ebbesson L."/>
            <person name="Teles M."/>
            <person name="MacKenzie S."/>
            <person name="Amaro C."/>
        </authorList>
    </citation>
    <scope>NUCLEOTIDE SEQUENCE</scope>
</reference>
<sequence length="27" mass="3183">MNSFIQPTISKGHIFYHNNWFSVCTLP</sequence>
<organism evidence="1">
    <name type="scientific">Anguilla anguilla</name>
    <name type="common">European freshwater eel</name>
    <name type="synonym">Muraena anguilla</name>
    <dbReference type="NCBI Taxonomy" id="7936"/>
    <lineage>
        <taxon>Eukaryota</taxon>
        <taxon>Metazoa</taxon>
        <taxon>Chordata</taxon>
        <taxon>Craniata</taxon>
        <taxon>Vertebrata</taxon>
        <taxon>Euteleostomi</taxon>
        <taxon>Actinopterygii</taxon>
        <taxon>Neopterygii</taxon>
        <taxon>Teleostei</taxon>
        <taxon>Anguilliformes</taxon>
        <taxon>Anguillidae</taxon>
        <taxon>Anguilla</taxon>
    </lineage>
</organism>
<name>A0A0E9R7Z8_ANGAN</name>
<reference evidence="1" key="1">
    <citation type="submission" date="2014-11" db="EMBL/GenBank/DDBJ databases">
        <authorList>
            <person name="Amaro Gonzalez C."/>
        </authorList>
    </citation>
    <scope>NUCLEOTIDE SEQUENCE</scope>
</reference>
<dbReference type="EMBL" id="GBXM01083680">
    <property type="protein sequence ID" value="JAH24897.1"/>
    <property type="molecule type" value="Transcribed_RNA"/>
</dbReference>
<accession>A0A0E9R7Z8</accession>
<evidence type="ECO:0000313" key="1">
    <source>
        <dbReference type="EMBL" id="JAH24897.1"/>
    </source>
</evidence>